<dbReference type="Proteomes" id="UP000242287">
    <property type="component" value="Unassembled WGS sequence"/>
</dbReference>
<name>A0A2A9NF15_9AGAR</name>
<evidence type="ECO:0000256" key="1">
    <source>
        <dbReference type="SAM" id="MobiDB-lite"/>
    </source>
</evidence>
<feature type="region of interest" description="Disordered" evidence="1">
    <location>
        <begin position="399"/>
        <end position="453"/>
    </location>
</feature>
<accession>A0A2A9NF15</accession>
<reference evidence="2 3" key="1">
    <citation type="submission" date="2014-02" db="EMBL/GenBank/DDBJ databases">
        <title>Transposable element dynamics among asymbiotic and ectomycorrhizal Amanita fungi.</title>
        <authorList>
            <consortium name="DOE Joint Genome Institute"/>
            <person name="Hess J."/>
            <person name="Skrede I."/>
            <person name="Wolfe B."/>
            <person name="LaButti K."/>
            <person name="Ohm R.A."/>
            <person name="Grigoriev I.V."/>
            <person name="Pringle A."/>
        </authorList>
    </citation>
    <scope>NUCLEOTIDE SEQUENCE [LARGE SCALE GENOMIC DNA]</scope>
    <source>
        <strain evidence="2 3">SKay4041</strain>
    </source>
</reference>
<feature type="compositionally biased region" description="Polar residues" evidence="1">
    <location>
        <begin position="423"/>
        <end position="434"/>
    </location>
</feature>
<dbReference type="EMBL" id="KZ302036">
    <property type="protein sequence ID" value="PFH49209.1"/>
    <property type="molecule type" value="Genomic_DNA"/>
</dbReference>
<proteinExistence type="predicted"/>
<protein>
    <submittedName>
        <fullName evidence="2">Uncharacterized protein</fullName>
    </submittedName>
</protein>
<organism evidence="2 3">
    <name type="scientific">Amanita thiersii Skay4041</name>
    <dbReference type="NCBI Taxonomy" id="703135"/>
    <lineage>
        <taxon>Eukaryota</taxon>
        <taxon>Fungi</taxon>
        <taxon>Dikarya</taxon>
        <taxon>Basidiomycota</taxon>
        <taxon>Agaricomycotina</taxon>
        <taxon>Agaricomycetes</taxon>
        <taxon>Agaricomycetidae</taxon>
        <taxon>Agaricales</taxon>
        <taxon>Pluteineae</taxon>
        <taxon>Amanitaceae</taxon>
        <taxon>Amanita</taxon>
    </lineage>
</organism>
<dbReference type="AlphaFoldDB" id="A0A2A9NF15"/>
<gene>
    <name evidence="2" type="ORF">AMATHDRAFT_41709</name>
</gene>
<dbReference type="OrthoDB" id="3058790at2759"/>
<evidence type="ECO:0000313" key="2">
    <source>
        <dbReference type="EMBL" id="PFH49209.1"/>
    </source>
</evidence>
<feature type="compositionally biased region" description="Low complexity" evidence="1">
    <location>
        <begin position="409"/>
        <end position="422"/>
    </location>
</feature>
<sequence>MRIIFTPAIAETIHVSPVVLATQTSSSVSLRFTASIRNSDYDLFCRQGAKLQLWSNCPCQVGSGWGEHDFTEHPGCNVSKDDNALLVLLHPVLLPPGIDELTFLYTYRICHPSGNIEWLGNYGRNGSFIIHRQQPFLSLGDNWYTDDGITYRLKLQGRNEGRVEILSVNKVEDCKISFVGLHGKPGCPSQFSIVSIVPTSCPFSHILSNAFLLSSSNIPMTCSLAGTINILDMGDWETSLLLQMYDCETDMIPIIQKCSAHGQKQEFRVVAVDKESGSAIFATPLHHYPIHLTAIRLMLVPLGPSSRVWFHHADMRDLFLEDTDAICVYSPFNSRIRTFMKSEVVAPGRTKISCDVGVQYTISPAYCLLSQGEAWRISILSNYTTIRMFSIQTVTSMLPTPPPSPHVTQQQQPGFDGDQQGQANSVSPLTSSSGPKCHDVSMDNGHHMNRTSLTSAGQGRGIMAYVQHIVAMASGMTYKFLYRSSIVFGGAIRTLQQFYKGVRSWNHDCGDKLMATAEKHHDYESRTSIESKFPGGLCAQVSGGMLIVFIHPDCSKGDQDAIKRLTIKKDNQPLEVALEHTDEGSFLLRTFIDKDSEIEIAFV</sequence>
<feature type="compositionally biased region" description="Basic and acidic residues" evidence="1">
    <location>
        <begin position="436"/>
        <end position="446"/>
    </location>
</feature>
<keyword evidence="3" id="KW-1185">Reference proteome</keyword>
<evidence type="ECO:0000313" key="3">
    <source>
        <dbReference type="Proteomes" id="UP000242287"/>
    </source>
</evidence>